<keyword evidence="4" id="KW-0238">DNA-binding</keyword>
<dbReference type="EMBL" id="BDSP01000111">
    <property type="protein sequence ID" value="GAX17067.1"/>
    <property type="molecule type" value="Genomic_DNA"/>
</dbReference>
<dbReference type="InterPro" id="IPR045125">
    <property type="entry name" value="Sub1/Tcp4-like"/>
</dbReference>
<dbReference type="GO" id="GO:0060261">
    <property type="term" value="P:positive regulation of transcription initiation by RNA polymerase II"/>
    <property type="evidence" value="ECO:0007669"/>
    <property type="project" value="InterPro"/>
</dbReference>
<dbReference type="Pfam" id="PF02229">
    <property type="entry name" value="PC4"/>
    <property type="match status" value="1"/>
</dbReference>
<dbReference type="InterPro" id="IPR009044">
    <property type="entry name" value="ssDNA-bd_transcriptional_reg"/>
</dbReference>
<comment type="caution">
    <text evidence="9">The sequence shown here is derived from an EMBL/GenBank/DDBJ whole genome shotgun (WGS) entry which is preliminary data.</text>
</comment>
<evidence type="ECO:0000256" key="2">
    <source>
        <dbReference type="ARBA" id="ARBA00009001"/>
    </source>
</evidence>
<evidence type="ECO:0000256" key="6">
    <source>
        <dbReference type="ARBA" id="ARBA00023242"/>
    </source>
</evidence>
<gene>
    <name evidence="9" type="ORF">FisN_5Hh452</name>
</gene>
<comment type="subcellular location">
    <subcellularLocation>
        <location evidence="1">Nucleus</location>
    </subcellularLocation>
</comment>
<dbReference type="AlphaFoldDB" id="A0A1Z5JSR6"/>
<dbReference type="Proteomes" id="UP000198406">
    <property type="component" value="Unassembled WGS sequence"/>
</dbReference>
<feature type="domain" description="Transcriptional coactivator p15 (PC4) C-terminal" evidence="8">
    <location>
        <begin position="53"/>
        <end position="104"/>
    </location>
</feature>
<protein>
    <recommendedName>
        <fullName evidence="8">Transcriptional coactivator p15 (PC4) C-terminal domain-containing protein</fullName>
    </recommendedName>
</protein>
<organism evidence="9 10">
    <name type="scientific">Fistulifera solaris</name>
    <name type="common">Oleaginous diatom</name>
    <dbReference type="NCBI Taxonomy" id="1519565"/>
    <lineage>
        <taxon>Eukaryota</taxon>
        <taxon>Sar</taxon>
        <taxon>Stramenopiles</taxon>
        <taxon>Ochrophyta</taxon>
        <taxon>Bacillariophyta</taxon>
        <taxon>Bacillariophyceae</taxon>
        <taxon>Bacillariophycidae</taxon>
        <taxon>Naviculales</taxon>
        <taxon>Naviculaceae</taxon>
        <taxon>Fistulifera</taxon>
    </lineage>
</organism>
<dbReference type="OrthoDB" id="2505440at2759"/>
<evidence type="ECO:0000313" key="10">
    <source>
        <dbReference type="Proteomes" id="UP000198406"/>
    </source>
</evidence>
<dbReference type="Gene3D" id="2.30.31.10">
    <property type="entry name" value="Transcriptional Coactivator Pc4, Chain A"/>
    <property type="match status" value="1"/>
</dbReference>
<accession>A0A1Z5JSR6</accession>
<evidence type="ECO:0000256" key="1">
    <source>
        <dbReference type="ARBA" id="ARBA00004123"/>
    </source>
</evidence>
<dbReference type="InterPro" id="IPR003173">
    <property type="entry name" value="PC4_C"/>
</dbReference>
<dbReference type="SUPFAM" id="SSF54447">
    <property type="entry name" value="ssDNA-binding transcriptional regulator domain"/>
    <property type="match status" value="1"/>
</dbReference>
<proteinExistence type="inferred from homology"/>
<keyword evidence="10" id="KW-1185">Reference proteome</keyword>
<reference evidence="9 10" key="1">
    <citation type="journal article" date="2015" name="Plant Cell">
        <title>Oil accumulation by the oleaginous diatom Fistulifera solaris as revealed by the genome and transcriptome.</title>
        <authorList>
            <person name="Tanaka T."/>
            <person name="Maeda Y."/>
            <person name="Veluchamy A."/>
            <person name="Tanaka M."/>
            <person name="Abida H."/>
            <person name="Marechal E."/>
            <person name="Bowler C."/>
            <person name="Muto M."/>
            <person name="Sunaga Y."/>
            <person name="Tanaka M."/>
            <person name="Yoshino T."/>
            <person name="Taniguchi T."/>
            <person name="Fukuda Y."/>
            <person name="Nemoto M."/>
            <person name="Matsumoto M."/>
            <person name="Wong P.S."/>
            <person name="Aburatani S."/>
            <person name="Fujibuchi W."/>
        </authorList>
    </citation>
    <scope>NUCLEOTIDE SEQUENCE [LARGE SCALE GENOMIC DNA]</scope>
    <source>
        <strain evidence="9 10">JPCC DA0580</strain>
    </source>
</reference>
<dbReference type="GO" id="GO:0003677">
    <property type="term" value="F:DNA binding"/>
    <property type="evidence" value="ECO:0007669"/>
    <property type="project" value="UniProtKB-KW"/>
</dbReference>
<keyword evidence="3" id="KW-0805">Transcription regulation</keyword>
<evidence type="ECO:0000256" key="3">
    <source>
        <dbReference type="ARBA" id="ARBA00023015"/>
    </source>
</evidence>
<keyword evidence="6" id="KW-0539">Nucleus</keyword>
<feature type="region of interest" description="Disordered" evidence="7">
    <location>
        <begin position="1"/>
        <end position="54"/>
    </location>
</feature>
<dbReference type="GO" id="GO:0005634">
    <property type="term" value="C:nucleus"/>
    <property type="evidence" value="ECO:0007669"/>
    <property type="project" value="UniProtKB-SubCell"/>
</dbReference>
<evidence type="ECO:0000313" key="9">
    <source>
        <dbReference type="EMBL" id="GAX17067.1"/>
    </source>
</evidence>
<name>A0A1Z5JSR6_FISSO</name>
<keyword evidence="5" id="KW-0804">Transcription</keyword>
<comment type="similarity">
    <text evidence="2">Belongs to the transcriptional coactivator PC4 family.</text>
</comment>
<sequence length="117" mass="13472">MSSMEEPQPKKAKTAVKEEQDDEEGNRDGGSFGENKEEEQLQMQRNENGESFCDLSRTRRLTVRKFKSAVLVDIREYYEKDDKMLPGKKGISLSLQQYEVLKKAILNGTIDQAIREL</sequence>
<evidence type="ECO:0000256" key="7">
    <source>
        <dbReference type="SAM" id="MobiDB-lite"/>
    </source>
</evidence>
<evidence type="ECO:0000256" key="5">
    <source>
        <dbReference type="ARBA" id="ARBA00023163"/>
    </source>
</evidence>
<evidence type="ECO:0000259" key="8">
    <source>
        <dbReference type="Pfam" id="PF02229"/>
    </source>
</evidence>
<evidence type="ECO:0000256" key="4">
    <source>
        <dbReference type="ARBA" id="ARBA00023125"/>
    </source>
</evidence>
<dbReference type="PANTHER" id="PTHR13215">
    <property type="entry name" value="RNA POLYMERASE II TRANSCRIPTIONAL COACTIVATOR"/>
    <property type="match status" value="1"/>
</dbReference>
<dbReference type="InParanoid" id="A0A1Z5JSR6"/>
<dbReference type="GO" id="GO:0003713">
    <property type="term" value="F:transcription coactivator activity"/>
    <property type="evidence" value="ECO:0007669"/>
    <property type="project" value="InterPro"/>
</dbReference>